<proteinExistence type="predicted"/>
<feature type="compositionally biased region" description="Basic and acidic residues" evidence="1">
    <location>
        <begin position="323"/>
        <end position="365"/>
    </location>
</feature>
<accession>A0A8K0P6E9</accession>
<gene>
    <name evidence="2" type="ORF">J437_LFUL012955</name>
</gene>
<feature type="compositionally biased region" description="Basic and acidic residues" evidence="1">
    <location>
        <begin position="19"/>
        <end position="31"/>
    </location>
</feature>
<keyword evidence="3" id="KW-1185">Reference proteome</keyword>
<sequence length="388" mass="42863">MIFDNSAERCRFNSMEPAKLLEEDSSGKPKSGEPSPSHTFSGTEMRRDHESVDDFEHLDPESSPIKEAVGEVKSDSLDKLVLLDHQESETTASSSNLESNISPGFSFVSEQKFDHSPKDVSPLPSEDKSSQIIEETEASVLDASDDAKIEIQKSSAEQSRNELEEHHDILKALNDLPRPPTFESVPDVKHDLNEPSTDSLPVDNASADVSTSNSFGTESKTEPPEEVSQHSFEPPPIAPVSSISLKRDELVAEEKDLSDKDDDSSFVMAQRDHFYDKNSTEDLLNLSRDISSNLNIMPSAPLEEPPSESVYSQSRAGIIDTHDVFYSDEETTHHQEMKPEESTKTETSTKPEETVKSKPKEEEIAPKSQSAVSKESSGDEELTLLTSP</sequence>
<organism evidence="2 3">
    <name type="scientific">Ladona fulva</name>
    <name type="common">Scarce chaser dragonfly</name>
    <name type="synonym">Libellula fulva</name>
    <dbReference type="NCBI Taxonomy" id="123851"/>
    <lineage>
        <taxon>Eukaryota</taxon>
        <taxon>Metazoa</taxon>
        <taxon>Ecdysozoa</taxon>
        <taxon>Arthropoda</taxon>
        <taxon>Hexapoda</taxon>
        <taxon>Insecta</taxon>
        <taxon>Pterygota</taxon>
        <taxon>Palaeoptera</taxon>
        <taxon>Odonata</taxon>
        <taxon>Epiprocta</taxon>
        <taxon>Anisoptera</taxon>
        <taxon>Libelluloidea</taxon>
        <taxon>Libellulidae</taxon>
        <taxon>Ladona</taxon>
    </lineage>
</organism>
<feature type="compositionally biased region" description="Basic and acidic residues" evidence="1">
    <location>
        <begin position="1"/>
        <end position="11"/>
    </location>
</feature>
<name>A0A8K0P6E9_LADFU</name>
<feature type="compositionally biased region" description="Basic and acidic residues" evidence="1">
    <location>
        <begin position="159"/>
        <end position="170"/>
    </location>
</feature>
<reference evidence="2" key="1">
    <citation type="submission" date="2013-04" db="EMBL/GenBank/DDBJ databases">
        <authorList>
            <person name="Qu J."/>
            <person name="Murali S.C."/>
            <person name="Bandaranaike D."/>
            <person name="Bellair M."/>
            <person name="Blankenburg K."/>
            <person name="Chao H."/>
            <person name="Dinh H."/>
            <person name="Doddapaneni H."/>
            <person name="Downs B."/>
            <person name="Dugan-Rocha S."/>
            <person name="Elkadiri S."/>
            <person name="Gnanaolivu R.D."/>
            <person name="Hernandez B."/>
            <person name="Javaid M."/>
            <person name="Jayaseelan J.C."/>
            <person name="Lee S."/>
            <person name="Li M."/>
            <person name="Ming W."/>
            <person name="Munidasa M."/>
            <person name="Muniz J."/>
            <person name="Nguyen L."/>
            <person name="Ongeri F."/>
            <person name="Osuji N."/>
            <person name="Pu L.-L."/>
            <person name="Puazo M."/>
            <person name="Qu C."/>
            <person name="Quiroz J."/>
            <person name="Raj R."/>
            <person name="Weissenberger G."/>
            <person name="Xin Y."/>
            <person name="Zou X."/>
            <person name="Han Y."/>
            <person name="Richards S."/>
            <person name="Worley K."/>
            <person name="Muzny D."/>
            <person name="Gibbs R."/>
        </authorList>
    </citation>
    <scope>NUCLEOTIDE SEQUENCE</scope>
    <source>
        <strain evidence="2">Sampled in the wild</strain>
    </source>
</reference>
<feature type="compositionally biased region" description="Polar residues" evidence="1">
    <location>
        <begin position="207"/>
        <end position="218"/>
    </location>
</feature>
<dbReference type="AlphaFoldDB" id="A0A8K0P6E9"/>
<feature type="region of interest" description="Disordered" evidence="1">
    <location>
        <begin position="1"/>
        <end position="245"/>
    </location>
</feature>
<dbReference type="EMBL" id="KZ308632">
    <property type="protein sequence ID" value="KAG8232579.1"/>
    <property type="molecule type" value="Genomic_DNA"/>
</dbReference>
<feature type="region of interest" description="Disordered" evidence="1">
    <location>
        <begin position="323"/>
        <end position="388"/>
    </location>
</feature>
<reference evidence="2" key="2">
    <citation type="submission" date="2017-10" db="EMBL/GenBank/DDBJ databases">
        <title>Ladona fulva Genome sequencing and assembly.</title>
        <authorList>
            <person name="Murali S."/>
            <person name="Richards S."/>
            <person name="Bandaranaike D."/>
            <person name="Bellair M."/>
            <person name="Blankenburg K."/>
            <person name="Chao H."/>
            <person name="Dinh H."/>
            <person name="Doddapaneni H."/>
            <person name="Dugan-Rocha S."/>
            <person name="Elkadiri S."/>
            <person name="Gnanaolivu R."/>
            <person name="Hernandez B."/>
            <person name="Skinner E."/>
            <person name="Javaid M."/>
            <person name="Lee S."/>
            <person name="Li M."/>
            <person name="Ming W."/>
            <person name="Munidasa M."/>
            <person name="Muniz J."/>
            <person name="Nguyen L."/>
            <person name="Hughes D."/>
            <person name="Osuji N."/>
            <person name="Pu L.-L."/>
            <person name="Puazo M."/>
            <person name="Qu C."/>
            <person name="Quiroz J."/>
            <person name="Raj R."/>
            <person name="Weissenberger G."/>
            <person name="Xin Y."/>
            <person name="Zou X."/>
            <person name="Han Y."/>
            <person name="Worley K."/>
            <person name="Muzny D."/>
            <person name="Gibbs R."/>
        </authorList>
    </citation>
    <scope>NUCLEOTIDE SEQUENCE</scope>
    <source>
        <strain evidence="2">Sampled in the wild</strain>
    </source>
</reference>
<evidence type="ECO:0000313" key="2">
    <source>
        <dbReference type="EMBL" id="KAG8232579.1"/>
    </source>
</evidence>
<evidence type="ECO:0000313" key="3">
    <source>
        <dbReference type="Proteomes" id="UP000792457"/>
    </source>
</evidence>
<comment type="caution">
    <text evidence="2">The sequence shown here is derived from an EMBL/GenBank/DDBJ whole genome shotgun (WGS) entry which is preliminary data.</text>
</comment>
<dbReference type="Proteomes" id="UP000792457">
    <property type="component" value="Unassembled WGS sequence"/>
</dbReference>
<protein>
    <submittedName>
        <fullName evidence="2">Uncharacterized protein</fullName>
    </submittedName>
</protein>
<feature type="compositionally biased region" description="Polar residues" evidence="1">
    <location>
        <begin position="89"/>
        <end position="103"/>
    </location>
</feature>
<feature type="compositionally biased region" description="Basic and acidic residues" evidence="1">
    <location>
        <begin position="68"/>
        <end position="88"/>
    </location>
</feature>
<feature type="compositionally biased region" description="Basic and acidic residues" evidence="1">
    <location>
        <begin position="44"/>
        <end position="60"/>
    </location>
</feature>
<evidence type="ECO:0000256" key="1">
    <source>
        <dbReference type="SAM" id="MobiDB-lite"/>
    </source>
</evidence>